<dbReference type="InterPro" id="IPR013762">
    <property type="entry name" value="Integrase-like_cat_sf"/>
</dbReference>
<name>A0A1D2QQ39_9GAMM</name>
<comment type="caution">
    <text evidence="6">The sequence shown here is derived from an EMBL/GenBank/DDBJ whole genome shotgun (WGS) entry which is preliminary data.</text>
</comment>
<evidence type="ECO:0000313" key="6">
    <source>
        <dbReference type="EMBL" id="ODS23696.1"/>
    </source>
</evidence>
<protein>
    <submittedName>
        <fullName evidence="6">Integrase</fullName>
    </submittedName>
</protein>
<proteinExistence type="inferred from homology"/>
<dbReference type="InterPro" id="IPR010998">
    <property type="entry name" value="Integrase_recombinase_N"/>
</dbReference>
<dbReference type="EMBL" id="MDLC01000023">
    <property type="protein sequence ID" value="ODS23696.1"/>
    <property type="molecule type" value="Genomic_DNA"/>
</dbReference>
<organism evidence="6 7">
    <name type="scientific">Candidatus Endobugula sertula</name>
    <name type="common">Bugula neritina bacterial symbiont</name>
    <dbReference type="NCBI Taxonomy" id="62101"/>
    <lineage>
        <taxon>Bacteria</taxon>
        <taxon>Pseudomonadati</taxon>
        <taxon>Pseudomonadota</taxon>
        <taxon>Gammaproteobacteria</taxon>
        <taxon>Cellvibrionales</taxon>
        <taxon>Cellvibrionaceae</taxon>
        <taxon>Candidatus Endobugula</taxon>
    </lineage>
</organism>
<dbReference type="InterPro" id="IPR038488">
    <property type="entry name" value="Integrase_DNA-bd_sf"/>
</dbReference>
<accession>A0A1D2QQ39</accession>
<keyword evidence="2" id="KW-0229">DNA integration</keyword>
<dbReference type="Gene3D" id="3.30.160.390">
    <property type="entry name" value="Integrase, DNA-binding domain"/>
    <property type="match status" value="1"/>
</dbReference>
<sequence>MALGKYPSVPLSEARKLAEEAQILLSQGINPMEGRKERKKASNPQDRAFSVIALKWWEQQKDSWKGDHANRVKRWITQDAKAIGGLAIDQIDAGHITDLMLSIEAAGTPKKAPVVLAIISRIFAYALAHRLTRTNPAQGLSLRDILKPMPKVQHHAAIVKASELAELIKAIDETDSGYYCTVEALKLIPRVFLRPKEIRGLKWDYIDFDAGLIRVPEEDMKRSREHLVPMAKQVASQLQEVQKFTGYSEYVFPNQRDSSKQMSKNVLTNRLRDLGYPADVMSAHGFRSTASTILHEQGWNHEVIEVQLAHLTGTATSRAYNRSIHLAKRKKMMQEWADYLDGLKAKA</sequence>
<feature type="domain" description="Tyr recombinase" evidence="5">
    <location>
        <begin position="154"/>
        <end position="338"/>
    </location>
</feature>
<dbReference type="AlphaFoldDB" id="A0A1D2QQ39"/>
<dbReference type="PANTHER" id="PTHR30629:SF2">
    <property type="entry name" value="PROPHAGE INTEGRASE INTS-RELATED"/>
    <property type="match status" value="1"/>
</dbReference>
<gene>
    <name evidence="6" type="ORF">AB835_07650</name>
</gene>
<dbReference type="GO" id="GO:0015074">
    <property type="term" value="P:DNA integration"/>
    <property type="evidence" value="ECO:0007669"/>
    <property type="project" value="UniProtKB-KW"/>
</dbReference>
<evidence type="ECO:0000313" key="7">
    <source>
        <dbReference type="Proteomes" id="UP000242502"/>
    </source>
</evidence>
<dbReference type="InterPro" id="IPR053876">
    <property type="entry name" value="Phage_int_M"/>
</dbReference>
<dbReference type="PANTHER" id="PTHR30629">
    <property type="entry name" value="PROPHAGE INTEGRASE"/>
    <property type="match status" value="1"/>
</dbReference>
<dbReference type="Gene3D" id="1.10.443.10">
    <property type="entry name" value="Intergrase catalytic core"/>
    <property type="match status" value="1"/>
</dbReference>
<evidence type="ECO:0000256" key="1">
    <source>
        <dbReference type="ARBA" id="ARBA00008857"/>
    </source>
</evidence>
<evidence type="ECO:0000256" key="3">
    <source>
        <dbReference type="ARBA" id="ARBA00023125"/>
    </source>
</evidence>
<dbReference type="Pfam" id="PF22022">
    <property type="entry name" value="Phage_int_M"/>
    <property type="match status" value="1"/>
</dbReference>
<dbReference type="InterPro" id="IPR011010">
    <property type="entry name" value="DNA_brk_join_enz"/>
</dbReference>
<dbReference type="Proteomes" id="UP000242502">
    <property type="component" value="Unassembled WGS sequence"/>
</dbReference>
<reference evidence="6 7" key="1">
    <citation type="journal article" date="2016" name="Appl. Environ. Microbiol.">
        <title>Lack of Overt Genome Reduction in the Bryostatin-Producing Bryozoan Symbiont "Candidatus Endobugula sertula".</title>
        <authorList>
            <person name="Miller I.J."/>
            <person name="Vanee N."/>
            <person name="Fong S.S."/>
            <person name="Lim-Fong G.E."/>
            <person name="Kwan J.C."/>
        </authorList>
    </citation>
    <scope>NUCLEOTIDE SEQUENCE [LARGE SCALE GENOMIC DNA]</scope>
    <source>
        <strain evidence="6">AB1-4</strain>
    </source>
</reference>
<dbReference type="InterPro" id="IPR050808">
    <property type="entry name" value="Phage_Integrase"/>
</dbReference>
<comment type="similarity">
    <text evidence="1">Belongs to the 'phage' integrase family.</text>
</comment>
<dbReference type="Pfam" id="PF00589">
    <property type="entry name" value="Phage_integrase"/>
    <property type="match status" value="1"/>
</dbReference>
<evidence type="ECO:0000256" key="2">
    <source>
        <dbReference type="ARBA" id="ARBA00022908"/>
    </source>
</evidence>
<keyword evidence="4" id="KW-0233">DNA recombination</keyword>
<dbReference type="PROSITE" id="PS51898">
    <property type="entry name" value="TYR_RECOMBINASE"/>
    <property type="match status" value="1"/>
</dbReference>
<dbReference type="CDD" id="cd00801">
    <property type="entry name" value="INT_P4_C"/>
    <property type="match status" value="1"/>
</dbReference>
<dbReference type="InterPro" id="IPR025166">
    <property type="entry name" value="Integrase_DNA_bind_dom"/>
</dbReference>
<evidence type="ECO:0000259" key="5">
    <source>
        <dbReference type="PROSITE" id="PS51898"/>
    </source>
</evidence>
<dbReference type="Gene3D" id="1.10.150.130">
    <property type="match status" value="1"/>
</dbReference>
<dbReference type="GO" id="GO:0003677">
    <property type="term" value="F:DNA binding"/>
    <property type="evidence" value="ECO:0007669"/>
    <property type="project" value="UniProtKB-KW"/>
</dbReference>
<evidence type="ECO:0000256" key="4">
    <source>
        <dbReference type="ARBA" id="ARBA00023172"/>
    </source>
</evidence>
<keyword evidence="3" id="KW-0238">DNA-binding</keyword>
<dbReference type="GO" id="GO:0006310">
    <property type="term" value="P:DNA recombination"/>
    <property type="evidence" value="ECO:0007669"/>
    <property type="project" value="UniProtKB-KW"/>
</dbReference>
<dbReference type="SUPFAM" id="SSF56349">
    <property type="entry name" value="DNA breaking-rejoining enzymes"/>
    <property type="match status" value="1"/>
</dbReference>
<dbReference type="InterPro" id="IPR002104">
    <property type="entry name" value="Integrase_catalytic"/>
</dbReference>
<dbReference type="Pfam" id="PF13356">
    <property type="entry name" value="Arm-DNA-bind_3"/>
    <property type="match status" value="1"/>
</dbReference>